<dbReference type="EMBL" id="MSAE01000022">
    <property type="protein sequence ID" value="PUX13917.1"/>
    <property type="molecule type" value="Genomic_DNA"/>
</dbReference>
<dbReference type="NCBIfam" id="TIGR03369">
    <property type="entry name" value="cellulose_bcsE"/>
    <property type="match status" value="1"/>
</dbReference>
<dbReference type="RefSeq" id="WP_038866828.1">
    <property type="nucleotide sequence ID" value="NZ_JADKNN010000007.1"/>
</dbReference>
<reference evidence="2 5" key="2">
    <citation type="submission" date="2019-08" db="EMBL/GenBank/DDBJ databases">
        <title>Prevalence, distribution, and phylogeny of type two toxin-antitoxin genes possessed by Cronobacter species where C. sakazakii homologs follow sequence type lineages.</title>
        <authorList>
            <person name="Finkelstein S."/>
            <person name="Negrete F."/>
            <person name="Jang H."/>
            <person name="Gopinath G.R."/>
            <person name="Tall B.D."/>
        </authorList>
    </citation>
    <scope>NUCLEOTIDE SEQUENCE [LARGE SCALE GENOMIC DNA]</scope>
    <source>
        <strain evidence="2 5">MOD1_GK1257</strain>
    </source>
</reference>
<proteinExistence type="predicted"/>
<gene>
    <name evidence="3" type="primary">bcsE</name>
    <name evidence="3" type="ORF">AUN14_12115</name>
    <name evidence="2" type="ORF">FZI19_18680</name>
</gene>
<evidence type="ECO:0000313" key="3">
    <source>
        <dbReference type="EMBL" id="PUX13917.1"/>
    </source>
</evidence>
<dbReference type="GeneID" id="92215209"/>
<dbReference type="GO" id="GO:0035438">
    <property type="term" value="F:cyclic-di-GMP binding"/>
    <property type="evidence" value="ECO:0007669"/>
    <property type="project" value="InterPro"/>
</dbReference>
<dbReference type="InterPro" id="IPR017745">
    <property type="entry name" value="BcsE"/>
</dbReference>
<dbReference type="Proteomes" id="UP000469927">
    <property type="component" value="Unassembled WGS sequence"/>
</dbReference>
<dbReference type="Pfam" id="PF10995">
    <property type="entry name" value="CBP_BcsE"/>
    <property type="match status" value="1"/>
</dbReference>
<evidence type="ECO:0000313" key="4">
    <source>
        <dbReference type="Proteomes" id="UP000244378"/>
    </source>
</evidence>
<sequence length="524" mass="58608">MALVFSIGIDSLWDELRHISAGGLGWINCDRYSDAILFVNQTLQAQAPQTKVAVITMSAAPETLISPLPPAPAGPDEVRLFTMPNSQDAFHHLHHDLLCSFEPENYFIVLLCAENAWQGVAPAHIKAWIRKSQSWAQEQRCTLLIINSGAQADRQTSMLMSEYQHLSGLATLRYQGDAWLYDVAFWFNDKGVSARQQLQVTYANGRLALVPRQEVSLQSRSDERRVLSHIAVLEGAPPLSENWTLFESNDALFNEARQAQAATVIFSLTQNNQIEGLARHVHALRRQRGSALKIIVRENKASVRATDERLLLGCGANMVIPWNAPLSRCLTLIESVQNQQFTRFVPEDVNTLLEAMQPLKMRGYQPWDVFCNAVGALMNNVLIPQDNKGILVALRPVPGIRVEQALTLCRPGRMGDIVTLGENRLVLFLSFCRITDLDTALSHIFPLPISELFSNRMVWHEDKQIAAEIFQMSAMRPEQWTAPLAMTRQASQTAAILTDAPKTPVRRTPTPITLLNDPAQERAL</sequence>
<organism evidence="3 4">
    <name type="scientific">Cronobacter muytjensii</name>
    <dbReference type="NCBI Taxonomy" id="413501"/>
    <lineage>
        <taxon>Bacteria</taxon>
        <taxon>Pseudomonadati</taxon>
        <taxon>Pseudomonadota</taxon>
        <taxon>Gammaproteobacteria</taxon>
        <taxon>Enterobacterales</taxon>
        <taxon>Enterobacteriaceae</taxon>
        <taxon>Cronobacter</taxon>
    </lineage>
</organism>
<evidence type="ECO:0000313" key="2">
    <source>
        <dbReference type="EMBL" id="KAB0873579.1"/>
    </source>
</evidence>
<accession>A0A2T7ASN3</accession>
<comment type="caution">
    <text evidence="3">The sequence shown here is derived from an EMBL/GenBank/DDBJ whole genome shotgun (WGS) entry which is preliminary data.</text>
</comment>
<evidence type="ECO:0000256" key="1">
    <source>
        <dbReference type="NCBIfam" id="TIGR03369"/>
    </source>
</evidence>
<protein>
    <recommendedName>
        <fullName evidence="1">Cellulose biosynthesis protein BcsE</fullName>
    </recommendedName>
</protein>
<name>A0A2T7ASN3_9ENTR</name>
<dbReference type="EMBL" id="WAGD01000071">
    <property type="protein sequence ID" value="KAB0873579.1"/>
    <property type="molecule type" value="Genomic_DNA"/>
</dbReference>
<reference evidence="3 4" key="1">
    <citation type="submission" date="2016-12" db="EMBL/GenBank/DDBJ databases">
        <title>Analysis of the Molecular Diversity Among Cronobacter Species Isolated from Filth Flies Using a Pan Genomic DNA Microarray.</title>
        <authorList>
            <person name="Pava-Ripoll M."/>
            <person name="Tall B."/>
            <person name="Farber J."/>
            <person name="Fanning S."/>
            <person name="Lehner A."/>
            <person name="Stephan R."/>
            <person name="Pagotto F."/>
            <person name="Iverson C."/>
            <person name="Ziobro G."/>
            <person name="Miller A."/>
            <person name="Pearson R."/>
            <person name="Yan Q."/>
            <person name="Kim M."/>
            <person name="Jeong S."/>
            <person name="Park J."/>
            <person name="Jun S."/>
            <person name="Choi H."/>
            <person name="Chung T."/>
            <person name="Yoo Y."/>
            <person name="Park E."/>
            <person name="Hwang S."/>
            <person name="Lee B."/>
            <person name="Sathyamoorthy V."/>
            <person name="Carter L."/>
            <person name="Mammel M."/>
            <person name="Jackson S."/>
            <person name="Kothary M."/>
            <person name="Patel I."/>
            <person name="Grim C."/>
            <person name="Gopinath G."/>
            <person name="Gangiredla J."/>
            <person name="Chase H."/>
        </authorList>
    </citation>
    <scope>NUCLEOTIDE SEQUENCE [LARGE SCALE GENOMIC DNA]</scope>
    <source>
        <strain evidence="3 4">MOD1-Md1s</strain>
    </source>
</reference>
<evidence type="ECO:0000313" key="5">
    <source>
        <dbReference type="Proteomes" id="UP000469927"/>
    </source>
</evidence>
<keyword evidence="5" id="KW-1185">Reference proteome</keyword>
<dbReference type="AlphaFoldDB" id="A0A2T7ASN3"/>
<dbReference type="Proteomes" id="UP000244378">
    <property type="component" value="Unassembled WGS sequence"/>
</dbReference>
<dbReference type="OrthoDB" id="5840260at2"/>